<dbReference type="Proteomes" id="UP000281708">
    <property type="component" value="Unassembled WGS sequence"/>
</dbReference>
<evidence type="ECO:0000256" key="1">
    <source>
        <dbReference type="SAM" id="SignalP"/>
    </source>
</evidence>
<keyword evidence="1" id="KW-0732">Signal</keyword>
<name>A0A3L8P1N9_9ACTN</name>
<feature type="chain" id="PRO_5018081348" description="Bulb-type lectin domain-containing protein" evidence="1">
    <location>
        <begin position="31"/>
        <end position="129"/>
    </location>
</feature>
<organism evidence="2 3">
    <name type="scientific">Nocardioides mangrovicus</name>
    <dbReference type="NCBI Taxonomy" id="2478913"/>
    <lineage>
        <taxon>Bacteria</taxon>
        <taxon>Bacillati</taxon>
        <taxon>Actinomycetota</taxon>
        <taxon>Actinomycetes</taxon>
        <taxon>Propionibacteriales</taxon>
        <taxon>Nocardioidaceae</taxon>
        <taxon>Nocardioides</taxon>
    </lineage>
</organism>
<gene>
    <name evidence="2" type="ORF">D9V37_09740</name>
</gene>
<proteinExistence type="predicted"/>
<dbReference type="AlphaFoldDB" id="A0A3L8P1N9"/>
<dbReference type="RefSeq" id="WP_121805981.1">
    <property type="nucleotide sequence ID" value="NZ_RDBE01000007.1"/>
</dbReference>
<evidence type="ECO:0000313" key="3">
    <source>
        <dbReference type="Proteomes" id="UP000281708"/>
    </source>
</evidence>
<evidence type="ECO:0000313" key="2">
    <source>
        <dbReference type="EMBL" id="RLV48877.1"/>
    </source>
</evidence>
<accession>A0A3L8P1N9</accession>
<dbReference type="EMBL" id="RDBE01000007">
    <property type="protein sequence ID" value="RLV48877.1"/>
    <property type="molecule type" value="Genomic_DNA"/>
</dbReference>
<comment type="caution">
    <text evidence="2">The sequence shown here is derived from an EMBL/GenBank/DDBJ whole genome shotgun (WGS) entry which is preliminary data.</text>
</comment>
<sequence length="129" mass="13908">MKRHLITATTLLTALVGLLSAPALTSAAQAAATCPTYYGCVYSNSQGSSITYKWKAYGTYPIYGQNGDHLVVNSQTGGAYLTALDKNKKELWTLQDGRNGAPPRSAVKDLGPVYYFRLSPGPSCWPRCV</sequence>
<evidence type="ECO:0008006" key="4">
    <source>
        <dbReference type="Google" id="ProtNLM"/>
    </source>
</evidence>
<feature type="signal peptide" evidence="1">
    <location>
        <begin position="1"/>
        <end position="30"/>
    </location>
</feature>
<keyword evidence="3" id="KW-1185">Reference proteome</keyword>
<protein>
    <recommendedName>
        <fullName evidence="4">Bulb-type lectin domain-containing protein</fullName>
    </recommendedName>
</protein>
<reference evidence="2 3" key="1">
    <citation type="submission" date="2018-10" db="EMBL/GenBank/DDBJ databases">
        <title>Marmoricola sp. 4Q3S-7 whole genome shotgun sequence.</title>
        <authorList>
            <person name="Li F."/>
        </authorList>
    </citation>
    <scope>NUCLEOTIDE SEQUENCE [LARGE SCALE GENOMIC DNA]</scope>
    <source>
        <strain evidence="2 3">4Q3S-7</strain>
    </source>
</reference>
<dbReference type="OrthoDB" id="4325857at2"/>